<protein>
    <submittedName>
        <fullName evidence="3">Gliding motility-associated C-terminal domain-containing protein</fullName>
    </submittedName>
</protein>
<dbReference type="Gene3D" id="2.60.40.10">
    <property type="entry name" value="Immunoglobulins"/>
    <property type="match status" value="4"/>
</dbReference>
<dbReference type="InterPro" id="IPR052918">
    <property type="entry name" value="Motility_Chemotaxis_Reg"/>
</dbReference>
<dbReference type="InterPro" id="IPR026341">
    <property type="entry name" value="T9SS_type_B"/>
</dbReference>
<dbReference type="InterPro" id="IPR035986">
    <property type="entry name" value="PKD_dom_sf"/>
</dbReference>
<dbReference type="SUPFAM" id="SSF49299">
    <property type="entry name" value="PKD domain"/>
    <property type="match status" value="4"/>
</dbReference>
<dbReference type="Pfam" id="PF18911">
    <property type="entry name" value="PKD_4"/>
    <property type="match status" value="3"/>
</dbReference>
<dbReference type="SMART" id="SM00089">
    <property type="entry name" value="PKD"/>
    <property type="match status" value="4"/>
</dbReference>
<feature type="region of interest" description="Disordered" evidence="1">
    <location>
        <begin position="72"/>
        <end position="128"/>
    </location>
</feature>
<dbReference type="Pfam" id="PF06739">
    <property type="entry name" value="SBBP"/>
    <property type="match status" value="1"/>
</dbReference>
<evidence type="ECO:0000313" key="4">
    <source>
        <dbReference type="Proteomes" id="UP000198711"/>
    </source>
</evidence>
<evidence type="ECO:0000313" key="3">
    <source>
        <dbReference type="EMBL" id="SDW23556.1"/>
    </source>
</evidence>
<dbReference type="Pfam" id="PF13585">
    <property type="entry name" value="CHU_C"/>
    <property type="match status" value="1"/>
</dbReference>
<sequence>MSGRTIARILVLMLISVYGSAQGYLEFVENKGQWEPSIKYKGEMSTGAFALQATGYRVLLHKGADLESLTEKIHGHGPSYSSGSTSGGSGGGSGREHADQPAQTQTNAATEHPVNIGGAGPDRDNDQPLILHSHAYQVHFLNANEHAQVIPEKPLPGKVNYLIGRDSTQWASGCASYQAITYKNIYPNIDIRYYTASGVLKYDLIVHPGGDISNVAMYYEGANGLRVKDGKLMVKTAVEEVQEFPPYSYQLLNNERTEVPCSYEVKGNIVRFRINGAYSKTATLVIDPSFVFSSFSGSTASNWGYTATYDGQGNFYGGGIVFSGNGKFPTSNGAFQTTFQGGVNTGEGGGFDIGIIKLDPLGTNRIYATYLGGAAGNEQPHSLFVDPAGNLVVAGRSNSSDYPVKGALKTYGPGGGWDIVVTKLNQNGTDLVASVKIGGLQDDGVNIKPKYSGTPGAQSINRNYGDDARSEVIIDAAGSIYVASCTQSDSFPTTPGAFQSASGGNLGNHQDGVVLKLKSDLSGVIFSTRIGGSNDDAAFVLAISPLTGDLYVGGTTASNDFPGDKTGTISSSFNQGICDGFVARFHNDGTFVKSTYIGTSGNDMLYGIQFDKFGFPYVMGTTTGSWPIKKPANAGSFFMQTNGKQYISKLMPDLSDFVYSTVFGTNTIYPNISPVAFLVDRCENVYMSGWGGGIDSHNNNFPNATTVGLPVVGGGQTITDGADFYFFVLERDAKSQLFGSFFGQQGGATGEHVDGGTSRFDRNGIIYQAICANCGGGARFPTTSGVWAPNNGAAPSGCNLAMVKIAFNLAGVEAGIQASVNGRIRDTTGCVPLTADFRDTLAMGKNYIWDFGDGTPPVTTSAPNTSHTFNLVGNYRVKLIAVDSSSCNLADSSFVTMRVRSDEVKMSFTNRKLPPCTSLQYEFNNTSVAPPGKPLQNQSFLWMFGDSTTQYAGTGKVVHSYKAPGTYTIKLVLVDTTYCNYDDTISVQIRIADNLKVQFTTPAAGCAPYTAVFDNTSLGGQQFNWNFGDGTTSTQTNPIHLYNNVGSYLVKLTAVDSNTCNMQDSTFFTITVNPKPQAGFSYSPEPTLPNTPVVFTNSSLAATRYKWIFDDGDTLATRRKDTTVSHLYNYSGKFNTCLVAYNAAGCTDTTCQLISITIIPGMDVPNAFTPNGDGVNDRIYVRGFGIAKMVWRIYNRWGVLVYVGTYKDEGWDGTYKGVLQPQEVYHYTLLVEFADGTKATKKGDITLLR</sequence>
<organism evidence="3 4">
    <name type="scientific">Hydrobacter penzbergensis</name>
    <dbReference type="NCBI Taxonomy" id="1235997"/>
    <lineage>
        <taxon>Bacteria</taxon>
        <taxon>Pseudomonadati</taxon>
        <taxon>Bacteroidota</taxon>
        <taxon>Chitinophagia</taxon>
        <taxon>Chitinophagales</taxon>
        <taxon>Chitinophagaceae</taxon>
        <taxon>Hydrobacter</taxon>
    </lineage>
</organism>
<dbReference type="Proteomes" id="UP000198711">
    <property type="component" value="Unassembled WGS sequence"/>
</dbReference>
<evidence type="ECO:0000259" key="2">
    <source>
        <dbReference type="PROSITE" id="PS50093"/>
    </source>
</evidence>
<dbReference type="AlphaFoldDB" id="A0A8X8IDC9"/>
<dbReference type="Pfam" id="PF25778">
    <property type="entry name" value="DUF7948"/>
    <property type="match status" value="1"/>
</dbReference>
<dbReference type="Pfam" id="PF00801">
    <property type="entry name" value="PKD"/>
    <property type="match status" value="1"/>
</dbReference>
<proteinExistence type="predicted"/>
<comment type="caution">
    <text evidence="3">The sequence shown here is derived from an EMBL/GenBank/DDBJ whole genome shotgun (WGS) entry which is preliminary data.</text>
</comment>
<dbReference type="PROSITE" id="PS50093">
    <property type="entry name" value="PKD"/>
    <property type="match status" value="4"/>
</dbReference>
<dbReference type="EMBL" id="FNNO01000001">
    <property type="protein sequence ID" value="SDW23556.1"/>
    <property type="molecule type" value="Genomic_DNA"/>
</dbReference>
<dbReference type="PANTHER" id="PTHR35580:SF1">
    <property type="entry name" value="PHYTASE-LIKE DOMAIN-CONTAINING PROTEIN"/>
    <property type="match status" value="1"/>
</dbReference>
<feature type="domain" description="PKD" evidence="2">
    <location>
        <begin position="1023"/>
        <end position="1057"/>
    </location>
</feature>
<dbReference type="CDD" id="cd00146">
    <property type="entry name" value="PKD"/>
    <property type="match status" value="4"/>
</dbReference>
<feature type="domain" description="PKD" evidence="2">
    <location>
        <begin position="932"/>
        <end position="976"/>
    </location>
</feature>
<dbReference type="RefSeq" id="WP_092721757.1">
    <property type="nucleotide sequence ID" value="NZ_FNNO01000001.1"/>
</dbReference>
<feature type="domain" description="PKD" evidence="2">
    <location>
        <begin position="1105"/>
        <end position="1145"/>
    </location>
</feature>
<gene>
    <name evidence="3" type="ORF">SAMN05444410_101581</name>
</gene>
<dbReference type="InterPro" id="IPR057708">
    <property type="entry name" value="DUF7948"/>
</dbReference>
<feature type="domain" description="PKD" evidence="2">
    <location>
        <begin position="847"/>
        <end position="899"/>
    </location>
</feature>
<accession>A0A8X8IDC9</accession>
<dbReference type="PANTHER" id="PTHR35580">
    <property type="entry name" value="CELL SURFACE GLYCOPROTEIN (S-LAYER PROTEIN)-LIKE PROTEIN"/>
    <property type="match status" value="1"/>
</dbReference>
<name>A0A8X8IDC9_9BACT</name>
<dbReference type="InterPro" id="IPR022409">
    <property type="entry name" value="PKD/Chitinase_dom"/>
</dbReference>
<keyword evidence="4" id="KW-1185">Reference proteome</keyword>
<dbReference type="InterPro" id="IPR010620">
    <property type="entry name" value="SBBP_repeat"/>
</dbReference>
<dbReference type="InterPro" id="IPR013783">
    <property type="entry name" value="Ig-like_fold"/>
</dbReference>
<dbReference type="InterPro" id="IPR000601">
    <property type="entry name" value="PKD_dom"/>
</dbReference>
<reference evidence="3 4" key="1">
    <citation type="submission" date="2016-10" db="EMBL/GenBank/DDBJ databases">
        <authorList>
            <person name="Varghese N."/>
            <person name="Submissions S."/>
        </authorList>
    </citation>
    <scope>NUCLEOTIDE SEQUENCE [LARGE SCALE GENOMIC DNA]</scope>
    <source>
        <strain evidence="3 4">DSM 25353</strain>
    </source>
</reference>
<dbReference type="NCBIfam" id="TIGR04131">
    <property type="entry name" value="Bac_Flav_CTERM"/>
    <property type="match status" value="1"/>
</dbReference>
<evidence type="ECO:0000256" key="1">
    <source>
        <dbReference type="SAM" id="MobiDB-lite"/>
    </source>
</evidence>